<evidence type="ECO:0000313" key="3">
    <source>
        <dbReference type="Proteomes" id="UP000261764"/>
    </source>
</evidence>
<feature type="transmembrane region" description="Helical" evidence="1">
    <location>
        <begin position="108"/>
        <end position="125"/>
    </location>
</feature>
<dbReference type="EMBL" id="HG937516">
    <property type="protein sequence ID" value="CDN40542.1"/>
    <property type="molecule type" value="Genomic_DNA"/>
</dbReference>
<dbReference type="AlphaFoldDB" id="A0A292IJ01"/>
<organism evidence="2 3">
    <name type="scientific">Mycoplasma amphoriforme A39</name>
    <dbReference type="NCBI Taxonomy" id="572419"/>
    <lineage>
        <taxon>Bacteria</taxon>
        <taxon>Bacillati</taxon>
        <taxon>Mycoplasmatota</taxon>
        <taxon>Mollicutes</taxon>
        <taxon>Mycoplasmataceae</taxon>
        <taxon>Mycoplasma</taxon>
    </lineage>
</organism>
<dbReference type="KEGG" id="mamp:MAMA39_04220"/>
<evidence type="ECO:0000313" key="2">
    <source>
        <dbReference type="EMBL" id="CDN40542.1"/>
    </source>
</evidence>
<dbReference type="InterPro" id="IPR011631">
    <property type="entry name" value="DUF1600"/>
</dbReference>
<reference evidence="2 3" key="1">
    <citation type="journal article" date="2015" name="Clin. Infect. Dis.">
        <title>Genomic Investigations unmask Mycoplasma amphoriforme, a new respiratory pathogen.</title>
        <authorList>
            <person name="Gillespie S.H."/>
            <person name="Ling C.L."/>
            <person name="Oravcova K."/>
            <person name="Pinheiro M."/>
            <person name="Wells L."/>
            <person name="Bryant J.M."/>
            <person name="McHugh T.D."/>
            <person name="Bebear C."/>
            <person name="Webster D."/>
            <person name="Harris S.R."/>
            <person name="Seth-Smith H.M."/>
            <person name="Thomson N.R."/>
        </authorList>
    </citation>
    <scope>NUCLEOTIDE SEQUENCE [LARGE SCALE GENOMIC DNA]</scope>
    <source>
        <strain evidence="2 3">A39</strain>
    </source>
</reference>
<proteinExistence type="predicted"/>
<feature type="transmembrane region" description="Helical" evidence="1">
    <location>
        <begin position="67"/>
        <end position="88"/>
    </location>
</feature>
<keyword evidence="1" id="KW-0472">Membrane</keyword>
<name>A0A292IJ01_9MOLU</name>
<keyword evidence="1" id="KW-1133">Transmembrane helix</keyword>
<feature type="transmembrane region" description="Helical" evidence="1">
    <location>
        <begin position="137"/>
        <end position="158"/>
    </location>
</feature>
<gene>
    <name evidence="2" type="ORF">MAMA39_04220</name>
</gene>
<feature type="transmembrane region" description="Helical" evidence="1">
    <location>
        <begin position="288"/>
        <end position="307"/>
    </location>
</feature>
<keyword evidence="3" id="KW-1185">Reference proteome</keyword>
<keyword evidence="1" id="KW-0812">Transmembrane</keyword>
<protein>
    <submittedName>
        <fullName evidence="2">Uncharacterized protein</fullName>
    </submittedName>
</protein>
<dbReference type="Proteomes" id="UP000261764">
    <property type="component" value="Chromosome I"/>
</dbReference>
<feature type="transmembrane region" description="Helical" evidence="1">
    <location>
        <begin position="194"/>
        <end position="219"/>
    </location>
</feature>
<sequence>MIAIIIHITLKYCRINVNIFAHRSCLIPMKPKNSLMIYQVAWKNNWLKLKSISSKYFNFKVYRAYDWLHLMLLPVNACIPFFIIATGITSAMMHQNAAFLWFSNLDTWTHQSNSLVSIFVWLWFLKPKHAFFRTNSYLVWVTTYIFITGLYFNTFVILQATGHIKTINVDFNVVSKTSSLPNHIAYIPKDQSPLAIFLATSTIFLHLINPILFVTFGITKMMLAHKRVTKNYFLFLFFGLLYPTIYMIYLIYIPWSGFQDNGKISYSTYGDFTQTKYNPNTWLWFPPLYVTFIVFGSIIWFFNYCGFKTTWRAWHRMWQKKEDQKLKIRQTKQCEQLNKNGK</sequence>
<feature type="transmembrane region" description="Helical" evidence="1">
    <location>
        <begin position="231"/>
        <end position="252"/>
    </location>
</feature>
<evidence type="ECO:0000256" key="1">
    <source>
        <dbReference type="SAM" id="Phobius"/>
    </source>
</evidence>
<accession>A0A292IJ01</accession>
<dbReference type="Pfam" id="PF07667">
    <property type="entry name" value="DUF1600"/>
    <property type="match status" value="1"/>
</dbReference>